<dbReference type="Proteomes" id="UP000035681">
    <property type="component" value="Unplaced"/>
</dbReference>
<dbReference type="Gene3D" id="3.10.450.10">
    <property type="match status" value="1"/>
</dbReference>
<dbReference type="InterPro" id="IPR046350">
    <property type="entry name" value="Cystatin_sf"/>
</dbReference>
<proteinExistence type="predicted"/>
<evidence type="ECO:0000313" key="4">
    <source>
        <dbReference type="WBParaSite" id="TCONS_00005627.p1"/>
    </source>
</evidence>
<dbReference type="AlphaFoldDB" id="A0A0K0E2Y4"/>
<keyword evidence="1" id="KW-0732">Signal</keyword>
<accession>A0A0K0E2Y4</accession>
<dbReference type="WBParaSite" id="SSTP_0000385300.1">
    <property type="protein sequence ID" value="SSTP_0000385300.1"/>
    <property type="gene ID" value="SSTP_0000385300"/>
</dbReference>
<dbReference type="WBParaSite" id="TCONS_00005627.p1">
    <property type="protein sequence ID" value="TCONS_00005627.p1"/>
    <property type="gene ID" value="XLOC_003888"/>
</dbReference>
<dbReference type="SUPFAM" id="SSF54403">
    <property type="entry name" value="Cystatin/monellin"/>
    <property type="match status" value="1"/>
</dbReference>
<evidence type="ECO:0000313" key="2">
    <source>
        <dbReference type="Proteomes" id="UP000035681"/>
    </source>
</evidence>
<evidence type="ECO:0000313" key="3">
    <source>
        <dbReference type="WBParaSite" id="SSTP_0000385300.1"/>
    </source>
</evidence>
<keyword evidence="2" id="KW-1185">Reference proteome</keyword>
<sequence>MKFIIYILLIFIVFIIYIDGAARFDAWEEVCINDSKIKKYTQQGFLRYSKGTNELLELRRIIDAQKKTGLDIRYRINFLVRKKNCQIGNGCTRRLRVRTIEDANGRLLSMEVILKSSNQPVSQK</sequence>
<feature type="signal peptide" evidence="1">
    <location>
        <begin position="1"/>
        <end position="20"/>
    </location>
</feature>
<reference evidence="3" key="1">
    <citation type="submission" date="2015-08" db="UniProtKB">
        <authorList>
            <consortium name="WormBaseParasite"/>
        </authorList>
    </citation>
    <scope>IDENTIFICATION</scope>
</reference>
<name>A0A0K0E2Y4_STRER</name>
<feature type="chain" id="PRO_5005327358" evidence="1">
    <location>
        <begin position="21"/>
        <end position="124"/>
    </location>
</feature>
<protein>
    <submittedName>
        <fullName evidence="4">Cystatin domain-containing protein</fullName>
    </submittedName>
</protein>
<organism evidence="3">
    <name type="scientific">Strongyloides stercoralis</name>
    <name type="common">Threadworm</name>
    <dbReference type="NCBI Taxonomy" id="6248"/>
    <lineage>
        <taxon>Eukaryota</taxon>
        <taxon>Metazoa</taxon>
        <taxon>Ecdysozoa</taxon>
        <taxon>Nematoda</taxon>
        <taxon>Chromadorea</taxon>
        <taxon>Rhabditida</taxon>
        <taxon>Tylenchina</taxon>
        <taxon>Panagrolaimomorpha</taxon>
        <taxon>Strongyloidoidea</taxon>
        <taxon>Strongyloididae</taxon>
        <taxon>Strongyloides</taxon>
    </lineage>
</organism>
<evidence type="ECO:0000256" key="1">
    <source>
        <dbReference type="SAM" id="SignalP"/>
    </source>
</evidence>